<dbReference type="Proteomes" id="UP001596958">
    <property type="component" value="Unassembled WGS sequence"/>
</dbReference>
<evidence type="ECO:0008006" key="4">
    <source>
        <dbReference type="Google" id="ProtNLM"/>
    </source>
</evidence>
<gene>
    <name evidence="2" type="ORF">ACFQZS_10990</name>
</gene>
<proteinExistence type="predicted"/>
<accession>A0ABW2YZ20</accession>
<evidence type="ECO:0000256" key="1">
    <source>
        <dbReference type="SAM" id="SignalP"/>
    </source>
</evidence>
<protein>
    <recommendedName>
        <fullName evidence="4">DUF4390 domain-containing protein</fullName>
    </recommendedName>
</protein>
<feature type="chain" id="PRO_5046086496" description="DUF4390 domain-containing protein" evidence="1">
    <location>
        <begin position="21"/>
        <end position="198"/>
    </location>
</feature>
<comment type="caution">
    <text evidence="2">The sequence shown here is derived from an EMBL/GenBank/DDBJ whole genome shotgun (WGS) entry which is preliminary data.</text>
</comment>
<dbReference type="EMBL" id="JBHTHU010000006">
    <property type="protein sequence ID" value="MFD0750672.1"/>
    <property type="molecule type" value="Genomic_DNA"/>
</dbReference>
<dbReference type="RefSeq" id="WP_377100140.1">
    <property type="nucleotide sequence ID" value="NZ_JBHTHU010000006.1"/>
</dbReference>
<evidence type="ECO:0000313" key="2">
    <source>
        <dbReference type="EMBL" id="MFD0750672.1"/>
    </source>
</evidence>
<name>A0ABW2YZ20_9SPHI</name>
<evidence type="ECO:0000313" key="3">
    <source>
        <dbReference type="Proteomes" id="UP001596958"/>
    </source>
</evidence>
<keyword evidence="1" id="KW-0732">Signal</keyword>
<keyword evidence="3" id="KW-1185">Reference proteome</keyword>
<organism evidence="2 3">
    <name type="scientific">Mucilaginibacter calamicampi</name>
    <dbReference type="NCBI Taxonomy" id="1302352"/>
    <lineage>
        <taxon>Bacteria</taxon>
        <taxon>Pseudomonadati</taxon>
        <taxon>Bacteroidota</taxon>
        <taxon>Sphingobacteriia</taxon>
        <taxon>Sphingobacteriales</taxon>
        <taxon>Sphingobacteriaceae</taxon>
        <taxon>Mucilaginibacter</taxon>
    </lineage>
</organism>
<feature type="signal peptide" evidence="1">
    <location>
        <begin position="1"/>
        <end position="20"/>
    </location>
</feature>
<sequence length="198" mass="21913">MHFFKNTCFLIAFSLLVATAGTAKSVQMADSAAAVSISYIFSPTNARVRIDIFKDKREIKLVYNIQASLFFLRDTTASNPIFKKGVFLESHYFGRRYRGLLSDTVETNDAALKKIVDQVLSSSNEELERPARAKNAVAIDGTSFTFDIATGNGGKRTVYARSPGADIQTVLYELLTRVSVIYYKSNTNGYLKGQTAGY</sequence>
<reference evidence="3" key="1">
    <citation type="journal article" date="2019" name="Int. J. Syst. Evol. Microbiol.">
        <title>The Global Catalogue of Microorganisms (GCM) 10K type strain sequencing project: providing services to taxonomists for standard genome sequencing and annotation.</title>
        <authorList>
            <consortium name="The Broad Institute Genomics Platform"/>
            <consortium name="The Broad Institute Genome Sequencing Center for Infectious Disease"/>
            <person name="Wu L."/>
            <person name="Ma J."/>
        </authorList>
    </citation>
    <scope>NUCLEOTIDE SEQUENCE [LARGE SCALE GENOMIC DNA]</scope>
    <source>
        <strain evidence="3">CCUG 63418</strain>
    </source>
</reference>